<dbReference type="AlphaFoldDB" id="A0A1W0X9I7"/>
<evidence type="ECO:0000313" key="1">
    <source>
        <dbReference type="EMBL" id="OQV24068.1"/>
    </source>
</evidence>
<gene>
    <name evidence="1" type="ORF">BV898_02022</name>
</gene>
<proteinExistence type="predicted"/>
<dbReference type="Proteomes" id="UP000192578">
    <property type="component" value="Unassembled WGS sequence"/>
</dbReference>
<keyword evidence="2" id="KW-1185">Reference proteome</keyword>
<protein>
    <submittedName>
        <fullName evidence="1">Uncharacterized protein</fullName>
    </submittedName>
</protein>
<comment type="caution">
    <text evidence="1">The sequence shown here is derived from an EMBL/GenBank/DDBJ whole genome shotgun (WGS) entry which is preliminary data.</text>
</comment>
<dbReference type="EMBL" id="MTYJ01000008">
    <property type="protein sequence ID" value="OQV24068.1"/>
    <property type="molecule type" value="Genomic_DNA"/>
</dbReference>
<reference evidence="2" key="1">
    <citation type="submission" date="2017-01" db="EMBL/GenBank/DDBJ databases">
        <title>Comparative genomics of anhydrobiosis in the tardigrade Hypsibius dujardini.</title>
        <authorList>
            <person name="Yoshida Y."/>
            <person name="Koutsovoulos G."/>
            <person name="Laetsch D."/>
            <person name="Stevens L."/>
            <person name="Kumar S."/>
            <person name="Horikawa D."/>
            <person name="Ishino K."/>
            <person name="Komine S."/>
            <person name="Tomita M."/>
            <person name="Blaxter M."/>
            <person name="Arakawa K."/>
        </authorList>
    </citation>
    <scope>NUCLEOTIDE SEQUENCE [LARGE SCALE GENOMIC DNA]</scope>
    <source>
        <strain evidence="2">Z151</strain>
    </source>
</reference>
<organism evidence="1 2">
    <name type="scientific">Hypsibius exemplaris</name>
    <name type="common">Freshwater tardigrade</name>
    <dbReference type="NCBI Taxonomy" id="2072580"/>
    <lineage>
        <taxon>Eukaryota</taxon>
        <taxon>Metazoa</taxon>
        <taxon>Ecdysozoa</taxon>
        <taxon>Tardigrada</taxon>
        <taxon>Eutardigrada</taxon>
        <taxon>Parachela</taxon>
        <taxon>Hypsibioidea</taxon>
        <taxon>Hypsibiidae</taxon>
        <taxon>Hypsibius</taxon>
    </lineage>
</organism>
<evidence type="ECO:0000313" key="2">
    <source>
        <dbReference type="Proteomes" id="UP000192578"/>
    </source>
</evidence>
<accession>A0A1W0X9I7</accession>
<sequence length="110" mass="12638">MIDGTIKTLRESTRSIVIVDVLHQFARLPHGCPTYQPKVVVNQLNAALEYWAKAYASLTFPLRQFNHLLWDGVHLWCNQANEDSVVNKNNPLAMFKLIRKACEQTLMQLT</sequence>
<name>A0A1W0X9I7_HYPEX</name>